<evidence type="ECO:0000313" key="7">
    <source>
        <dbReference type="Proteomes" id="UP000291343"/>
    </source>
</evidence>
<keyword evidence="7" id="KW-1185">Reference proteome</keyword>
<dbReference type="OrthoDB" id="5958958at2759"/>
<sequence length="282" mass="30646">MPTETAASCPSVDSGEESDFWPNIGADLAAIRKLLECESTGGNCPSCKMPFDKGKKRKLIDTCGHERCYSCMFRNEACPLCQGLDDDAILPAKKVSGSSSLSDNFMSDSRGTLTSRPQVKTNGHFTAYMQTRQNNGHDWGSTSPCRLPRPGKGDMCCYSSNPMSQSCPTPPQNRKKFFLSPKSLRSSWGLRGNSRVPADNALSDDEGGTIRPVISQPPKKSSQSDLYMRLGLLLGDNARRGQPHHRSRDSRASRSHDSISSLASFEANTLASTNTSPVSTLT</sequence>
<dbReference type="STRING" id="195883.A0A482XE06"/>
<dbReference type="Proteomes" id="UP000291343">
    <property type="component" value="Unassembled WGS sequence"/>
</dbReference>
<feature type="region of interest" description="Disordered" evidence="4">
    <location>
        <begin position="188"/>
        <end position="282"/>
    </location>
</feature>
<dbReference type="InterPro" id="IPR001841">
    <property type="entry name" value="Znf_RING"/>
</dbReference>
<proteinExistence type="predicted"/>
<dbReference type="PROSITE" id="PS50089">
    <property type="entry name" value="ZF_RING_2"/>
    <property type="match status" value="1"/>
</dbReference>
<protein>
    <recommendedName>
        <fullName evidence="5">RING-type domain-containing protein</fullName>
    </recommendedName>
</protein>
<feature type="compositionally biased region" description="Polar residues" evidence="4">
    <location>
        <begin position="266"/>
        <end position="282"/>
    </location>
</feature>
<dbReference type="SUPFAM" id="SSF57850">
    <property type="entry name" value="RING/U-box"/>
    <property type="match status" value="1"/>
</dbReference>
<evidence type="ECO:0000256" key="4">
    <source>
        <dbReference type="SAM" id="MobiDB-lite"/>
    </source>
</evidence>
<dbReference type="GO" id="GO:0008270">
    <property type="term" value="F:zinc ion binding"/>
    <property type="evidence" value="ECO:0007669"/>
    <property type="project" value="UniProtKB-KW"/>
</dbReference>
<dbReference type="AlphaFoldDB" id="A0A482XE06"/>
<reference evidence="6 7" key="1">
    <citation type="journal article" date="2017" name="Gigascience">
        <title>Genome sequence of the small brown planthopper, Laodelphax striatellus.</title>
        <authorList>
            <person name="Zhu J."/>
            <person name="Jiang F."/>
            <person name="Wang X."/>
            <person name="Yang P."/>
            <person name="Bao Y."/>
            <person name="Zhao W."/>
            <person name="Wang W."/>
            <person name="Lu H."/>
            <person name="Wang Q."/>
            <person name="Cui N."/>
            <person name="Li J."/>
            <person name="Chen X."/>
            <person name="Luo L."/>
            <person name="Yu J."/>
            <person name="Kang L."/>
            <person name="Cui F."/>
        </authorList>
    </citation>
    <scope>NUCLEOTIDE SEQUENCE [LARGE SCALE GENOMIC DNA]</scope>
    <source>
        <strain evidence="6">Lst14</strain>
    </source>
</reference>
<accession>A0A482XE06</accession>
<evidence type="ECO:0000313" key="6">
    <source>
        <dbReference type="EMBL" id="RZF43708.1"/>
    </source>
</evidence>
<comment type="caution">
    <text evidence="6">The sequence shown here is derived from an EMBL/GenBank/DDBJ whole genome shotgun (WGS) entry which is preliminary data.</text>
</comment>
<evidence type="ECO:0000256" key="2">
    <source>
        <dbReference type="ARBA" id="ARBA00022833"/>
    </source>
</evidence>
<gene>
    <name evidence="6" type="ORF">LSTR_LSTR015247</name>
</gene>
<dbReference type="InParanoid" id="A0A482XE06"/>
<feature type="domain" description="RING-type" evidence="5">
    <location>
        <begin position="44"/>
        <end position="82"/>
    </location>
</feature>
<dbReference type="EMBL" id="QKKF02012262">
    <property type="protein sequence ID" value="RZF43708.1"/>
    <property type="molecule type" value="Genomic_DNA"/>
</dbReference>
<keyword evidence="1 3" id="KW-0479">Metal-binding</keyword>
<evidence type="ECO:0000256" key="1">
    <source>
        <dbReference type="ARBA" id="ARBA00022771"/>
    </source>
</evidence>
<evidence type="ECO:0000256" key="3">
    <source>
        <dbReference type="PROSITE-ProRule" id="PRU00175"/>
    </source>
</evidence>
<feature type="non-terminal residue" evidence="6">
    <location>
        <position position="282"/>
    </location>
</feature>
<keyword evidence="1 3" id="KW-0863">Zinc-finger</keyword>
<evidence type="ECO:0000259" key="5">
    <source>
        <dbReference type="PROSITE" id="PS50089"/>
    </source>
</evidence>
<keyword evidence="2" id="KW-0862">Zinc</keyword>
<name>A0A482XE06_LAOST</name>
<organism evidence="6 7">
    <name type="scientific">Laodelphax striatellus</name>
    <name type="common">Small brown planthopper</name>
    <name type="synonym">Delphax striatella</name>
    <dbReference type="NCBI Taxonomy" id="195883"/>
    <lineage>
        <taxon>Eukaryota</taxon>
        <taxon>Metazoa</taxon>
        <taxon>Ecdysozoa</taxon>
        <taxon>Arthropoda</taxon>
        <taxon>Hexapoda</taxon>
        <taxon>Insecta</taxon>
        <taxon>Pterygota</taxon>
        <taxon>Neoptera</taxon>
        <taxon>Paraneoptera</taxon>
        <taxon>Hemiptera</taxon>
        <taxon>Auchenorrhyncha</taxon>
        <taxon>Fulgoroidea</taxon>
        <taxon>Delphacidae</taxon>
        <taxon>Criomorphinae</taxon>
        <taxon>Laodelphax</taxon>
    </lineage>
</organism>